<dbReference type="Pfam" id="PF01592">
    <property type="entry name" value="NifU_N"/>
    <property type="match status" value="1"/>
</dbReference>
<dbReference type="NCBIfam" id="TIGR01994">
    <property type="entry name" value="SUF_scaf_2"/>
    <property type="match status" value="1"/>
</dbReference>
<dbReference type="GO" id="GO:0005506">
    <property type="term" value="F:iron ion binding"/>
    <property type="evidence" value="ECO:0007669"/>
    <property type="project" value="InterPro"/>
</dbReference>
<organism evidence="2 3">
    <name type="scientific">Paucilactobacillus hokkaidonensis JCM 18461</name>
    <dbReference type="NCBI Taxonomy" id="1291742"/>
    <lineage>
        <taxon>Bacteria</taxon>
        <taxon>Bacillati</taxon>
        <taxon>Bacillota</taxon>
        <taxon>Bacilli</taxon>
        <taxon>Lactobacillales</taxon>
        <taxon>Lactobacillaceae</taxon>
        <taxon>Paucilactobacillus</taxon>
    </lineage>
</organism>
<name>A0A0A1GTF6_9LACO</name>
<dbReference type="RefSeq" id="WP_041093072.1">
    <property type="nucleotide sequence ID" value="NZ_AP014680.1"/>
</dbReference>
<dbReference type="KEGG" id="lho:LOOC260_107300"/>
<dbReference type="STRING" id="1291742.LOOC260_107300"/>
<proteinExistence type="predicted"/>
<dbReference type="Gene3D" id="3.90.1010.10">
    <property type="match status" value="1"/>
</dbReference>
<accession>A0A0A1GTF6</accession>
<dbReference type="GO" id="GO:0051536">
    <property type="term" value="F:iron-sulfur cluster binding"/>
    <property type="evidence" value="ECO:0007669"/>
    <property type="project" value="InterPro"/>
</dbReference>
<feature type="domain" description="NIF system FeS cluster assembly NifU N-terminal" evidence="1">
    <location>
        <begin position="8"/>
        <end position="127"/>
    </location>
</feature>
<dbReference type="HOGENOM" id="CLU_079283_4_0_9"/>
<dbReference type="Proteomes" id="UP000031620">
    <property type="component" value="Chromosome"/>
</dbReference>
<dbReference type="InterPro" id="IPR002871">
    <property type="entry name" value="NIF_FeS_clus_asmbl_NifU_N"/>
</dbReference>
<gene>
    <name evidence="2" type="primary">iscU</name>
    <name evidence="2" type="ORF">LOOC260_107300</name>
</gene>
<protein>
    <submittedName>
        <fullName evidence="2">Fe-S assembly protein NifU</fullName>
    </submittedName>
</protein>
<evidence type="ECO:0000313" key="3">
    <source>
        <dbReference type="Proteomes" id="UP000031620"/>
    </source>
</evidence>
<evidence type="ECO:0000259" key="1">
    <source>
        <dbReference type="Pfam" id="PF01592"/>
    </source>
</evidence>
<dbReference type="AlphaFoldDB" id="A0A0A1GTF6"/>
<evidence type="ECO:0000313" key="2">
    <source>
        <dbReference type="EMBL" id="BAP85270.1"/>
    </source>
</evidence>
<reference evidence="2 3" key="1">
    <citation type="submission" date="2014-11" db="EMBL/GenBank/DDBJ databases">
        <title>Complete genome sequence and analysis of Lactobacillus hokkaidonensis LOOC260T.</title>
        <authorList>
            <person name="Tanizawa Y."/>
            <person name="Tohno M."/>
            <person name="Kaminuma E."/>
            <person name="Nakamura Y."/>
            <person name="Arita M."/>
        </authorList>
    </citation>
    <scope>NUCLEOTIDE SEQUENCE [LARGE SCALE GENOMIC DNA]</scope>
    <source>
        <strain evidence="2 3">LOOC260</strain>
    </source>
</reference>
<dbReference type="CDD" id="cd06664">
    <property type="entry name" value="IscU_like"/>
    <property type="match status" value="1"/>
</dbReference>
<dbReference type="SUPFAM" id="SSF82649">
    <property type="entry name" value="SufE/NifU"/>
    <property type="match status" value="1"/>
</dbReference>
<dbReference type="GO" id="GO:0016226">
    <property type="term" value="P:iron-sulfur cluster assembly"/>
    <property type="evidence" value="ECO:0007669"/>
    <property type="project" value="InterPro"/>
</dbReference>
<dbReference type="EMBL" id="AP014680">
    <property type="protein sequence ID" value="BAP85270.1"/>
    <property type="molecule type" value="Genomic_DNA"/>
</dbReference>
<sequence>MPDLRHLYQTIMLENARHPRHSGILTGPNVNQITVHNPTCGDELILSGTIAHAKLIAIAQQSQGCIISQASASIMADLVLGKSFQQIQELAAIFVRLVDGHKVNQPDLLQQAVAFAGVGQFPMRVKCALLPWQALTQLIEGDQ</sequence>